<dbReference type="Gene3D" id="3.40.50.300">
    <property type="entry name" value="P-loop containing nucleotide triphosphate hydrolases"/>
    <property type="match status" value="1"/>
</dbReference>
<sequence length="111" mass="11716">MSSIDKILGEGGELEQSIAGFRVRSQQLEMAHAVDDALKSAGTLVCEAGTGTGKTFAYLVPALLSGLKVIISTGTKNLQDQLFNSDLPRFRESLGQGVSAALLKGRANYLC</sequence>
<dbReference type="InterPro" id="IPR011545">
    <property type="entry name" value="DEAD/DEAH_box_helicase_dom"/>
</dbReference>
<dbReference type="InterPro" id="IPR014013">
    <property type="entry name" value="Helic_SF1/SF2_ATP-bd_DinG/Rad3"/>
</dbReference>
<keyword evidence="6" id="KW-1185">Reference proteome</keyword>
<dbReference type="GO" id="GO:0005524">
    <property type="term" value="F:ATP binding"/>
    <property type="evidence" value="ECO:0007669"/>
    <property type="project" value="UniProtKB-KW"/>
</dbReference>
<organism evidence="5 6">
    <name type="scientific">Solemya elarraichensis gill symbiont</name>
    <dbReference type="NCBI Taxonomy" id="1918949"/>
    <lineage>
        <taxon>Bacteria</taxon>
        <taxon>Pseudomonadati</taxon>
        <taxon>Pseudomonadota</taxon>
        <taxon>Gammaproteobacteria</taxon>
        <taxon>sulfur-oxidizing symbionts</taxon>
    </lineage>
</organism>
<comment type="caution">
    <text evidence="5">The sequence shown here is derived from an EMBL/GenBank/DDBJ whole genome shotgun (WGS) entry which is preliminary data.</text>
</comment>
<dbReference type="EMBL" id="MPRK01000183">
    <property type="protein sequence ID" value="OOZ38408.1"/>
    <property type="molecule type" value="Genomic_DNA"/>
</dbReference>
<keyword evidence="2" id="KW-0378">Hydrolase</keyword>
<evidence type="ECO:0000256" key="1">
    <source>
        <dbReference type="ARBA" id="ARBA00022741"/>
    </source>
</evidence>
<dbReference type="Pfam" id="PF00270">
    <property type="entry name" value="DEAD"/>
    <property type="match status" value="1"/>
</dbReference>
<evidence type="ECO:0000313" key="5">
    <source>
        <dbReference type="EMBL" id="OOZ38408.1"/>
    </source>
</evidence>
<evidence type="ECO:0000256" key="3">
    <source>
        <dbReference type="ARBA" id="ARBA00022840"/>
    </source>
</evidence>
<feature type="domain" description="Helicase ATP-binding" evidence="4">
    <location>
        <begin position="13"/>
        <end position="111"/>
    </location>
</feature>
<dbReference type="GO" id="GO:0003676">
    <property type="term" value="F:nucleic acid binding"/>
    <property type="evidence" value="ECO:0007669"/>
    <property type="project" value="InterPro"/>
</dbReference>
<evidence type="ECO:0000313" key="6">
    <source>
        <dbReference type="Proteomes" id="UP000190198"/>
    </source>
</evidence>
<gene>
    <name evidence="5" type="ORF">BOW52_08645</name>
</gene>
<protein>
    <recommendedName>
        <fullName evidence="4">Helicase ATP-binding domain-containing protein</fullName>
    </recommendedName>
</protein>
<name>A0A1T2KZY9_9GAMM</name>
<keyword evidence="1" id="KW-0547">Nucleotide-binding</keyword>
<reference evidence="5 6" key="1">
    <citation type="submission" date="2016-11" db="EMBL/GenBank/DDBJ databases">
        <title>Mixed transmission modes and dynamic genome evolution in an obligate animal-bacterial symbiosis.</title>
        <authorList>
            <person name="Russell S.L."/>
            <person name="Corbett-Detig R.B."/>
            <person name="Cavanaugh C.M."/>
        </authorList>
    </citation>
    <scope>NUCLEOTIDE SEQUENCE [LARGE SCALE GENOMIC DNA]</scope>
    <source>
        <strain evidence="5">Sp-SM6</strain>
    </source>
</reference>
<dbReference type="Proteomes" id="UP000190198">
    <property type="component" value="Unassembled WGS sequence"/>
</dbReference>
<dbReference type="PROSITE" id="PS51193">
    <property type="entry name" value="HELICASE_ATP_BIND_2"/>
    <property type="match status" value="1"/>
</dbReference>
<feature type="non-terminal residue" evidence="5">
    <location>
        <position position="111"/>
    </location>
</feature>
<dbReference type="RefSeq" id="WP_370738164.1">
    <property type="nucleotide sequence ID" value="NZ_MPRK01000183.1"/>
</dbReference>
<dbReference type="SUPFAM" id="SSF52540">
    <property type="entry name" value="P-loop containing nucleoside triphosphate hydrolases"/>
    <property type="match status" value="1"/>
</dbReference>
<dbReference type="GO" id="GO:0016787">
    <property type="term" value="F:hydrolase activity"/>
    <property type="evidence" value="ECO:0007669"/>
    <property type="project" value="UniProtKB-KW"/>
</dbReference>
<evidence type="ECO:0000256" key="2">
    <source>
        <dbReference type="ARBA" id="ARBA00022801"/>
    </source>
</evidence>
<evidence type="ECO:0000259" key="4">
    <source>
        <dbReference type="PROSITE" id="PS51193"/>
    </source>
</evidence>
<dbReference type="AlphaFoldDB" id="A0A1T2KZY9"/>
<accession>A0A1T2KZY9</accession>
<keyword evidence="3" id="KW-0067">ATP-binding</keyword>
<proteinExistence type="predicted"/>
<dbReference type="InterPro" id="IPR027417">
    <property type="entry name" value="P-loop_NTPase"/>
</dbReference>